<accession>A0AC35TW06</accession>
<proteinExistence type="predicted"/>
<protein>
    <submittedName>
        <fullName evidence="2">Abhydrolase_3 domain-containing protein</fullName>
    </submittedName>
</protein>
<evidence type="ECO:0000313" key="1">
    <source>
        <dbReference type="Proteomes" id="UP000095286"/>
    </source>
</evidence>
<evidence type="ECO:0000313" key="2">
    <source>
        <dbReference type="WBParaSite" id="RSKR_0000488700.1"/>
    </source>
</evidence>
<reference evidence="2" key="1">
    <citation type="submission" date="2016-11" db="UniProtKB">
        <authorList>
            <consortium name="WormBaseParasite"/>
        </authorList>
    </citation>
    <scope>IDENTIFICATION</scope>
    <source>
        <strain evidence="2">KR3021</strain>
    </source>
</reference>
<name>A0AC35TW06_9BILA</name>
<sequence length="364" mass="41382">MIWGFVVVFILGFVVWKVNGIDFRKYALYGLHFVVNTLPYLLAFNDGEKAMRYRKRLFTNNYLPSKDCGSYDISTEVIGNCSCRIYTNKQHQNKFLFIYLHGGGYNLGAAGDCDKLMDKFMKSLECQIISIDYPLAPENVFPAAVTETYNTISMIMKKYPNVETLIGGDSAGGSLASIMTQKAAIDGNKWFSHQILIYPAVGSLNFKSNSYSEYKFNKYKSVLSPRFKAELMLTYLGVKVNEENVRHMLQGDSLTPTYPTQSPLNKFINNAYVSPILAPSDVLEKVPPSFIFLATNDILKDEGFEYHTNLKKASPQKSHEFKFMKNLTHGEINFNSNAATDLVANVTEWLKREREWDGCDEEFD</sequence>
<dbReference type="WBParaSite" id="RSKR_0000488700.1">
    <property type="protein sequence ID" value="RSKR_0000488700.1"/>
    <property type="gene ID" value="RSKR_0000488700"/>
</dbReference>
<dbReference type="Proteomes" id="UP000095286">
    <property type="component" value="Unplaced"/>
</dbReference>
<organism evidence="1 2">
    <name type="scientific">Rhabditophanes sp. KR3021</name>
    <dbReference type="NCBI Taxonomy" id="114890"/>
    <lineage>
        <taxon>Eukaryota</taxon>
        <taxon>Metazoa</taxon>
        <taxon>Ecdysozoa</taxon>
        <taxon>Nematoda</taxon>
        <taxon>Chromadorea</taxon>
        <taxon>Rhabditida</taxon>
        <taxon>Tylenchina</taxon>
        <taxon>Panagrolaimomorpha</taxon>
        <taxon>Strongyloidoidea</taxon>
        <taxon>Alloionematidae</taxon>
        <taxon>Rhabditophanes</taxon>
    </lineage>
</organism>